<sequence>MPAQTYFLVSLPTSISPSGDHDEALTALRSAVHTDQGTTFPFNIPSFKVGTLDALVGQADELAKLEGGCRGVVDKVADSLRGLLEGDEEKLQQQKVVNDRPVENYLSSFQWNKVKYRADKPIAELLDTLQKEIAAVDNDVKAKFNQYNQTKTNLVQLQRSSTGNLSQKSLTAVVNPDNILKPDDSEYLQQHLVAVPSQLVKDFIKSYESLTPMVVPRSAQLLAKDDEFQLWAVTVFKKHSGEFVHKCREHRWTPRDMKFNDGGREAEEQELRKLEKEERKAWGEALRLGRTGYSDAVMAWVHVLTLRVFVETVLRYGLPLNYVCGIVKTDPKRGKKAKGSLDARFSEIGGNALSRDKKGRPKQDDSGLQQEMAGAGFGGGDQGYEPYVFYEFELV</sequence>
<proteinExistence type="inferred from homology"/>
<evidence type="ECO:0000256" key="6">
    <source>
        <dbReference type="RuleBase" id="RU364010"/>
    </source>
</evidence>
<dbReference type="GO" id="GO:0000221">
    <property type="term" value="C:vacuolar proton-transporting V-type ATPase, V1 domain"/>
    <property type="evidence" value="ECO:0007669"/>
    <property type="project" value="TreeGrafter"/>
</dbReference>
<dbReference type="PANTHER" id="PTHR10137">
    <property type="entry name" value="V-TYPE PROTON ATPASE SUBUNIT C"/>
    <property type="match status" value="1"/>
</dbReference>
<feature type="region of interest" description="Disordered" evidence="7">
    <location>
        <begin position="351"/>
        <end position="379"/>
    </location>
</feature>
<evidence type="ECO:0000256" key="2">
    <source>
        <dbReference type="ARBA" id="ARBA00022448"/>
    </source>
</evidence>
<keyword evidence="2 6" id="KW-0813">Transport</keyword>
<comment type="similarity">
    <text evidence="1 6">Belongs to the V-ATPase C subunit family.</text>
</comment>
<dbReference type="GO" id="GO:0046961">
    <property type="term" value="F:proton-transporting ATPase activity, rotational mechanism"/>
    <property type="evidence" value="ECO:0007669"/>
    <property type="project" value="InterPro"/>
</dbReference>
<protein>
    <recommendedName>
        <fullName evidence="6">V-type proton ATPase subunit C</fullName>
    </recommendedName>
</protein>
<evidence type="ECO:0000256" key="3">
    <source>
        <dbReference type="ARBA" id="ARBA00022781"/>
    </source>
</evidence>
<dbReference type="InterPro" id="IPR036132">
    <property type="entry name" value="Vac_ATP_synth_c_sf"/>
</dbReference>
<evidence type="ECO:0000256" key="7">
    <source>
        <dbReference type="SAM" id="MobiDB-lite"/>
    </source>
</evidence>
<comment type="function">
    <text evidence="5">Subunit of the V1 complex of vacuolar(H+)-ATPase (V-ATPase), a multisubunit enzyme composed of a peripheral complex (V1) that hydrolyzes ATP and a membrane integral complex (V0) that translocates protons. V-ATPase is responsible for acidifying and maintaining the pH of intracellular compartments. Subunit C is necessary for the assembly of the catalytic sector of the enzyme and is likely to have a specific function in its catalytic activity. Reversibly leaves the enzyme after glucose depletion, causing the catalytic subcomplex V1 to detach from the V0 section.</text>
</comment>
<evidence type="ECO:0000256" key="5">
    <source>
        <dbReference type="ARBA" id="ARBA00053565"/>
    </source>
</evidence>
<dbReference type="Gene3D" id="3.30.70.1180">
    <property type="entry name" value="Vacuolar atp synthase subunit c, domain 1"/>
    <property type="match status" value="1"/>
</dbReference>
<evidence type="ECO:0000256" key="4">
    <source>
        <dbReference type="ARBA" id="ARBA00023065"/>
    </source>
</evidence>
<reference evidence="8 9" key="1">
    <citation type="submission" date="2017-03" db="EMBL/GenBank/DDBJ databases">
        <title>Genomes of endolithic fungi from Antarctica.</title>
        <authorList>
            <person name="Coleine C."/>
            <person name="Masonjones S."/>
            <person name="Stajich J.E."/>
        </authorList>
    </citation>
    <scope>NUCLEOTIDE SEQUENCE [LARGE SCALE GENOMIC DNA]</scope>
    <source>
        <strain evidence="8 9">CCFEE 6315</strain>
    </source>
</reference>
<comment type="function">
    <text evidence="6">Subunit of the V1 complex of vacuolar(H+)-ATPase (V-ATPase), a multisubunit enzyme composed of a peripheral complex (V1) that hydrolyzes ATP and a membrane integral complex (V0) that translocates protons. V-ATPase is responsible for acidifying and maintaining the pH of intracellular compartments and in some cell types, is targeted to the plasma membrane, where it is responsible for acidifying the extracellular environment. Subunit C is necessary for the assembly of the catalytic sector of the enzyme and is likely to have a specific function in its catalytic activity.</text>
</comment>
<dbReference type="EMBL" id="NAJL01000017">
    <property type="protein sequence ID" value="TKA28694.1"/>
    <property type="molecule type" value="Genomic_DNA"/>
</dbReference>
<dbReference type="Pfam" id="PF03223">
    <property type="entry name" value="V-ATPase_C"/>
    <property type="match status" value="1"/>
</dbReference>
<dbReference type="Gene3D" id="1.20.1460.10">
    <property type="entry name" value="subunit c (vma5p) of the yeast v-atpase, domain 2"/>
    <property type="match status" value="1"/>
</dbReference>
<name>A0A4U0U1V0_9PEZI</name>
<evidence type="ECO:0000313" key="8">
    <source>
        <dbReference type="EMBL" id="TKA28694.1"/>
    </source>
</evidence>
<evidence type="ECO:0000313" key="9">
    <source>
        <dbReference type="Proteomes" id="UP000308549"/>
    </source>
</evidence>
<comment type="caution">
    <text evidence="8">The sequence shown here is derived from an EMBL/GenBank/DDBJ whole genome shotgun (WGS) entry which is preliminary data.</text>
</comment>
<organism evidence="8 9">
    <name type="scientific">Salinomyces thailandicus</name>
    <dbReference type="NCBI Taxonomy" id="706561"/>
    <lineage>
        <taxon>Eukaryota</taxon>
        <taxon>Fungi</taxon>
        <taxon>Dikarya</taxon>
        <taxon>Ascomycota</taxon>
        <taxon>Pezizomycotina</taxon>
        <taxon>Dothideomycetes</taxon>
        <taxon>Dothideomycetidae</taxon>
        <taxon>Mycosphaerellales</taxon>
        <taxon>Teratosphaeriaceae</taxon>
        <taxon>Salinomyces</taxon>
    </lineage>
</organism>
<keyword evidence="3 6" id="KW-0375">Hydrogen ion transport</keyword>
<dbReference type="Gene3D" id="3.30.70.100">
    <property type="match status" value="1"/>
</dbReference>
<gene>
    <name evidence="8" type="ORF">B0A50_03021</name>
</gene>
<dbReference type="InterPro" id="IPR004907">
    <property type="entry name" value="ATPase_V1-cplx_csu"/>
</dbReference>
<dbReference type="FunFam" id="3.30.70.100:FF:000002">
    <property type="entry name" value="V-type proton ATPase subunit C"/>
    <property type="match status" value="1"/>
</dbReference>
<keyword evidence="9" id="KW-1185">Reference proteome</keyword>
<comment type="subunit">
    <text evidence="6">V-ATPase is a heteromultimeric enzyme composed of a peripheral catalytic V1 complex (components A to H) attached to an integral membrane V0 proton pore complex.</text>
</comment>
<dbReference type="Proteomes" id="UP000308549">
    <property type="component" value="Unassembled WGS sequence"/>
</dbReference>
<dbReference type="AlphaFoldDB" id="A0A4U0U1V0"/>
<dbReference type="PANTHER" id="PTHR10137:SF0">
    <property type="entry name" value="V-TYPE PROTON ATPASE SUBUNIT C"/>
    <property type="match status" value="1"/>
</dbReference>
<accession>A0A4U0U1V0</accession>
<keyword evidence="4 6" id="KW-0406">Ion transport</keyword>
<evidence type="ECO:0000256" key="1">
    <source>
        <dbReference type="ARBA" id="ARBA00006138"/>
    </source>
</evidence>
<dbReference type="CDD" id="cd14785">
    <property type="entry name" value="V-ATPase_C"/>
    <property type="match status" value="1"/>
</dbReference>
<dbReference type="SUPFAM" id="SSF118203">
    <property type="entry name" value="Vacuolar ATP synthase subunit C"/>
    <property type="match status" value="1"/>
</dbReference>
<dbReference type="OrthoDB" id="6605928at2759"/>